<keyword evidence="1" id="KW-1133">Transmembrane helix</keyword>
<dbReference type="AlphaFoldDB" id="A8MCA7"/>
<evidence type="ECO:0000313" key="3">
    <source>
        <dbReference type="Proteomes" id="UP000001137"/>
    </source>
</evidence>
<dbReference type="InterPro" id="IPR011991">
    <property type="entry name" value="ArsR-like_HTH"/>
</dbReference>
<evidence type="ECO:0000256" key="1">
    <source>
        <dbReference type="SAM" id="Phobius"/>
    </source>
</evidence>
<protein>
    <submittedName>
        <fullName evidence="2">Solute binding protein-like protein</fullName>
    </submittedName>
</protein>
<feature type="transmembrane region" description="Helical" evidence="1">
    <location>
        <begin position="249"/>
        <end position="267"/>
    </location>
</feature>
<dbReference type="eggNOG" id="arCOG00374">
    <property type="taxonomic scope" value="Archaea"/>
</dbReference>
<dbReference type="EMBL" id="CP000852">
    <property type="protein sequence ID" value="ABW01413.1"/>
    <property type="molecule type" value="Genomic_DNA"/>
</dbReference>
<gene>
    <name evidence="2" type="ordered locus">Cmaq_0572</name>
</gene>
<dbReference type="Pfam" id="PF13412">
    <property type="entry name" value="HTH_24"/>
    <property type="match status" value="1"/>
</dbReference>
<sequence>MFVIDALLLIILFKAGGIPLVNYTIYVPQNTTIINVTLPVTPIPDTIEAINDSTGSLIPVSLYPGNVLSVFAFGGGYVSIVYYGNYTFNAESLLYSFNVESKENITIVFPPFIIPYKLPINIIYPPRVVNGSILIVVLQPGNYTIQYAYVPRSLLTATNTSTVSTSTTSTATTTTATATSSTTVSTTSTTVSSSTVTATVSSTPVTSTSTTTSQVTVTSSPSTTVTTVSSQSISQSSVTAISKSNVTPLYLVIAVILIVVVSVVVFLSRRRALEAFEQHNLDEVDRLIISTLRQYGGSLYQSQLQQLTNIPKTTLWRHVMKLKDMGIVRVDKVNGLNKVTLISG</sequence>
<keyword evidence="3" id="KW-1185">Reference proteome</keyword>
<dbReference type="InterPro" id="IPR036388">
    <property type="entry name" value="WH-like_DNA-bd_sf"/>
</dbReference>
<accession>A8MCA7</accession>
<name>A8MCA7_CALMQ</name>
<reference evidence="2 3" key="1">
    <citation type="submission" date="2007-10" db="EMBL/GenBank/DDBJ databases">
        <title>Complete sequence of Caldivirga maquilingensis IC-167.</title>
        <authorList>
            <consortium name="US DOE Joint Genome Institute"/>
            <person name="Copeland A."/>
            <person name="Lucas S."/>
            <person name="Lapidus A."/>
            <person name="Barry K."/>
            <person name="Glavina del Rio T."/>
            <person name="Dalin E."/>
            <person name="Tice H."/>
            <person name="Pitluck S."/>
            <person name="Saunders E."/>
            <person name="Brettin T."/>
            <person name="Bruce D."/>
            <person name="Detter J.C."/>
            <person name="Han C."/>
            <person name="Schmutz J."/>
            <person name="Larimer F."/>
            <person name="Land M."/>
            <person name="Hauser L."/>
            <person name="Kyrpides N."/>
            <person name="Ivanova N."/>
            <person name="Biddle J.F."/>
            <person name="Zhang Z."/>
            <person name="Fitz-Gibbon S.T."/>
            <person name="Lowe T.M."/>
            <person name="Saltikov C."/>
            <person name="House C.H."/>
            <person name="Richardson P."/>
        </authorList>
    </citation>
    <scope>NUCLEOTIDE SEQUENCE [LARGE SCALE GENOMIC DNA]</scope>
    <source>
        <strain evidence="3">ATCC 700844 / DSM 13496 / JCM 10307 / IC-167</strain>
    </source>
</reference>
<dbReference type="InterPro" id="IPR036390">
    <property type="entry name" value="WH_DNA-bd_sf"/>
</dbReference>
<organism evidence="2 3">
    <name type="scientific">Caldivirga maquilingensis (strain ATCC 700844 / DSM 13496 / JCM 10307 / IC-167)</name>
    <dbReference type="NCBI Taxonomy" id="397948"/>
    <lineage>
        <taxon>Archaea</taxon>
        <taxon>Thermoproteota</taxon>
        <taxon>Thermoprotei</taxon>
        <taxon>Thermoproteales</taxon>
        <taxon>Thermoproteaceae</taxon>
        <taxon>Caldivirga</taxon>
    </lineage>
</organism>
<proteinExistence type="predicted"/>
<keyword evidence="1" id="KW-0472">Membrane</keyword>
<dbReference type="HOGENOM" id="CLU_890310_0_0_2"/>
<dbReference type="KEGG" id="cma:Cmaq_0572"/>
<dbReference type="Proteomes" id="UP000001137">
    <property type="component" value="Chromosome"/>
</dbReference>
<dbReference type="CDD" id="cd00090">
    <property type="entry name" value="HTH_ARSR"/>
    <property type="match status" value="1"/>
</dbReference>
<dbReference type="Gene3D" id="1.10.10.10">
    <property type="entry name" value="Winged helix-like DNA-binding domain superfamily/Winged helix DNA-binding domain"/>
    <property type="match status" value="1"/>
</dbReference>
<keyword evidence="1" id="KW-0812">Transmembrane</keyword>
<dbReference type="SUPFAM" id="SSF46785">
    <property type="entry name" value="Winged helix' DNA-binding domain"/>
    <property type="match status" value="1"/>
</dbReference>
<evidence type="ECO:0000313" key="2">
    <source>
        <dbReference type="EMBL" id="ABW01413.1"/>
    </source>
</evidence>